<feature type="compositionally biased region" description="Basic residues" evidence="2">
    <location>
        <begin position="2898"/>
        <end position="2915"/>
    </location>
</feature>
<feature type="compositionally biased region" description="Low complexity" evidence="2">
    <location>
        <begin position="2804"/>
        <end position="2826"/>
    </location>
</feature>
<feature type="domain" description="FMP27 SW motif-containing RBG unit" evidence="4">
    <location>
        <begin position="1132"/>
        <end position="1234"/>
    </location>
</feature>
<feature type="compositionally biased region" description="Polar residues" evidence="2">
    <location>
        <begin position="2883"/>
        <end position="2893"/>
    </location>
</feature>
<feature type="domain" description="FMP27/BLTP2/Hobbit GFWDK motif-containing RBG unit" evidence="3">
    <location>
        <begin position="1252"/>
        <end position="1411"/>
    </location>
</feature>
<proteinExistence type="predicted"/>
<dbReference type="eggNOG" id="KOG1910">
    <property type="taxonomic scope" value="Eukaryota"/>
</dbReference>
<evidence type="ECO:0000256" key="1">
    <source>
        <dbReference type="SAM" id="Coils"/>
    </source>
</evidence>
<feature type="region of interest" description="Disordered" evidence="2">
    <location>
        <begin position="2513"/>
        <end position="2645"/>
    </location>
</feature>
<feature type="region of interest" description="Disordered" evidence="2">
    <location>
        <begin position="2842"/>
        <end position="2915"/>
    </location>
</feature>
<feature type="compositionally biased region" description="Basic and acidic residues" evidence="2">
    <location>
        <begin position="2584"/>
        <end position="2594"/>
    </location>
</feature>
<evidence type="ECO:0000259" key="4">
    <source>
        <dbReference type="SMART" id="SM01215"/>
    </source>
</evidence>
<feature type="compositionally biased region" description="Basic and acidic residues" evidence="2">
    <location>
        <begin position="1096"/>
        <end position="1109"/>
    </location>
</feature>
<feature type="compositionally biased region" description="Polar residues" evidence="2">
    <location>
        <begin position="2533"/>
        <end position="2551"/>
    </location>
</feature>
<feature type="region of interest" description="Disordered" evidence="2">
    <location>
        <begin position="2033"/>
        <end position="2054"/>
    </location>
</feature>
<keyword evidence="1" id="KW-0175">Coiled coil</keyword>
<dbReference type="InterPro" id="IPR019441">
    <property type="entry name" value="FMP27/BLTP2/Hobbit_GFWDK_RBG"/>
</dbReference>
<organism evidence="6">
    <name type="scientific">Talaromyces marneffei PM1</name>
    <dbReference type="NCBI Taxonomy" id="1077442"/>
    <lineage>
        <taxon>Eukaryota</taxon>
        <taxon>Fungi</taxon>
        <taxon>Dikarya</taxon>
        <taxon>Ascomycota</taxon>
        <taxon>Pezizomycotina</taxon>
        <taxon>Eurotiomycetes</taxon>
        <taxon>Eurotiomycetidae</taxon>
        <taxon>Eurotiales</taxon>
        <taxon>Trichocomaceae</taxon>
        <taxon>Talaromyces</taxon>
        <taxon>Talaromyces sect. Talaromyces</taxon>
    </lineage>
</organism>
<feature type="region of interest" description="Disordered" evidence="2">
    <location>
        <begin position="1894"/>
        <end position="1922"/>
    </location>
</feature>
<feature type="compositionally biased region" description="Basic and acidic residues" evidence="2">
    <location>
        <begin position="91"/>
        <end position="100"/>
    </location>
</feature>
<feature type="compositionally biased region" description="Low complexity" evidence="2">
    <location>
        <begin position="1904"/>
        <end position="1913"/>
    </location>
</feature>
<feature type="region of interest" description="Disordered" evidence="2">
    <location>
        <begin position="2791"/>
        <end position="2828"/>
    </location>
</feature>
<sequence>MSLVNPTTILVALLLLYISSFILFAFVRVATGISIQRIGYFSLRRISYAPRDGVQIDIRGLGLSLHRPSFSQPTWVRLRLTDLKVTIDPKQLKNGNDDTHASNSSFSSAATSKSNSPEIPQHATFGAPKTSKRSETWKQLTRLKEHIKRLHSYIHWLAMVDVHAANTTLSFVDAGSIQVGSLTLAVDTRRNMVERGRLFRHKKQQSQEPRPAEWIINARNTLLAVDGREPMELLDNLQVNIHGHLYRDLEGLRDTSVAVKIGRLHFPYDDLVTLSQRISRNRKTHHRRQDTFSETEDEISFADFVEELDKPGSREEAIVQTVADSKEFVSSILRGIEEIQVALSFFRISRSFQPSLKEQKEIQLNLVTHEIGIDLHRMDPNSPAHRMYFQKRDVAHQALLAAISLSVSMEDGSGATDRLLYVPMATTTIKTTLPSKTVSFSDKHDASERNSNVLFANFVITSPSLDMEPRHVSQVLRLAETKNSSPRRKKRDNHRIISRLLPKAKINFSIQEPVVRFVLPIPKEAPVDGGDYNLLVSSISSVSLDIESFHSAEAGFHYSLSSTYRVTSHQLYYQTPAGLKHNLLQTQDMEVRVHLNATPEVCVFVSGSLNSFSVHMVNPQVNRGIKQVIEQIRAQMRPGNRMPTTNTEQKSCVLRRLPPWLMRVQFEANELTFEVAGPPPGSSKTNRGVALHLDSWTADYRAQKLEPTRSSTRRRTSSHSYSTIGDDPPFRFPPTSPPRRTGNGLADGRRLAVHIRGLEGFVIESEDIMEPEAFLSLPRCEVALSTHSDLQGPIFHINSTIKDLFIEFSLYRIYSLGIAVNVLAETFMRSSATKRYTSSSMDFSASLPPPPRSLSQRAELTTVDVRVGLVRVKGIMPNNPHLMLQLYGVAAGSHRWSAPFLRCQLARLHVAAPKIQNMWARILSMNTVRVDLRESKRRHGDELREERSIDVSADWIRIGVPHHLIMHQVFDNFTVTFKALKTLYERFKTNSDIDVLEKVPEGPKIVPRISLRSQTLAFQLEDDAFEWKLGCIYRVGLVEQRHRIAREEAFRLKTQKIWEAENRRASSRFRTHSAHPESRLGRRSDDRRRSASIGPRESRRSFDDEPDKYGRARYKTDGAAHISSFAKVSEKEAWIRLQEYNARIWKSKIDAAMQFQSKSISELRNVFAGADSPPEDIEDDEPILAIPNRPALMAALISDVHLVVDKPSFPVHEYSRFLYRIGKGMPVDMKFSLLIPMSIHLDMGEARVTLRDYPLDLLHIPALRPGQSPRVPSWSLQTDFVIAEEFRNRESTRDVRVCVVPPSKLADGQMTDGFYITVRRTIAPVKTYSEPTFDINTSLPTSITWCMSYQPVIQDMMKIIEGFTKPEIDPSERVGFWDKIRLSFHSRIKVRWKGDGDVHLRLKGSRDPYIITGFGAGFVMCWRKDVQWNIHPNDDPKEFMTVTSGEYVLAVPDYSHEARYSYEYSLENTRSQPPSGQAKNAAHFKKVMMKLSGSVKWIAGLVFERNTDTGRSFEFKSHYDVVLRNPLYIDESQRKNYDAYRGFRSNYIHLSVSILAPNSTEQTTPNYNTVHLTPRLFTHFFNWWSLFSGVMSLPVRQGPLWPGITKTSKKFGRHLATVKYKLLLSPLFTSHIYKHKDPEEYGEDVVTATGIKVRLANFKLDLHQRRERVQAPIKGRLKQMKSSAMRINRAELDFEAADFRAVSASIEGTTLDEVLEDPDNIVESLQQPLPAVDVSRFDIPDHDYTWIDMDDFVELDWILPQESNPKTKILPLAYTPRFTYFRQTDHGDSSVTENVVSQFGDEPTHECVMSQGNDPWQVQMDLIKGRLATLDIQAKNHEQQLNEHELQLANAGEENQELKVKHELLVRQAEALVRRRKFLNAGLRRLEKLVHGQESLDGDDDGGSESSSRTDSGSDSDKDAPELETKYEAPDIESASDFNNRFTIHNPQVKWNNSLRDIMVRYGHQVSQRRGFVYYMSQQAVKFISDIVAEQNKNSRRRKGFFDESPTRDEDGDKEDDDSLQDRIEQLLHDAKRFVNADDPSATPASTAERSRSRSADFSEYISSEFTTQQSYHLRLIAPQIQLQSDKNTRSVTLVTAKGMTLKVLSIMDKRRVSDDVSGLVQRRFSLNMDGAQFFVATQKNLKAHLQFYAGNKYGNAPGSAWPPWLTLEAMFDFELLPFGFSRIIQRTSASLRYDKYNNLRLKYNDEVSQNEGNAAAFHDAGDGRVDQVWVDFPNVRAICDSTEYYTIYIIVLDLLLYNEPLEKVRSEKLEKIMFASDFSDLRGAPETVFKLQERIRQLEIIKEYFQVQAHHLDTQGWQDRITLERDLANCEEELFFIMKAITTSQRRTDERTLSQSSASMRYCLSASDIVWHLMRDRNEPLVEFRLRNASYERTDNTDGSNRNLIEIQRLYALNLLENAIYPQMIVPYMDHKSRTEMSGDMMLRVQWYMLEAVAGIPVLDQFEVNLFPLKVQLERELGKKLFEYIFPGVGSNAFENGSFSPFMVKHIKPLNEEDEGEEGKESSVGTPDFVSTPRNQDDPSTGDDQQTLTGAGSIELRLQPTMTLPDNSHKARSSRLKVPLTRITKDRDHRLSPADRPGGHGLRPSTHSGISKKKSTESLRALTRTPTEKSIGAASNASGGAGESKRFLLAKGSKKEQTDDLTQMMSRASNYMILAHVKINDVVLCLSYKGRGDRNIEDVHDFVFRLPVLEYRNKTWSNLELALRLKKDAIKALISHAPAILGNKISHPRPSKQQQQRLRELASSAQALPASDTALNSAINLASATQSMSSRDSASIHRNNLVSTPASSSSSHIHGPSSLSQPSSSGAGTYPLAKSISYSSSSNLSFSREPSIMINDSPMTRDDSSIAPSSKRDSREERRPMTSHSNGSFSQDDSSRRSIRTFGRKLLHRHTAND</sequence>
<dbReference type="SMART" id="SM01214">
    <property type="entry name" value="Fmp27_GFWDK"/>
    <property type="match status" value="1"/>
</dbReference>
<feature type="domain" description="FMP27 WPPW motif-containing RBG unit" evidence="5">
    <location>
        <begin position="1650"/>
        <end position="2171"/>
    </location>
</feature>
<dbReference type="EMBL" id="JPOX01000005">
    <property type="protein sequence ID" value="KFX51363.1"/>
    <property type="molecule type" value="Genomic_DNA"/>
</dbReference>
<feature type="coiled-coil region" evidence="1">
    <location>
        <begin position="1827"/>
        <end position="1875"/>
    </location>
</feature>
<feature type="compositionally biased region" description="Basic and acidic residues" evidence="2">
    <location>
        <begin position="2000"/>
        <end position="2011"/>
    </location>
</feature>
<dbReference type="PANTHER" id="PTHR15678">
    <property type="entry name" value="ANTIGEN MLAA-22-RELATED"/>
    <property type="match status" value="1"/>
</dbReference>
<evidence type="ECO:0000259" key="5">
    <source>
        <dbReference type="SMART" id="SM01216"/>
    </source>
</evidence>
<name>A0A093Y1H4_TALMA</name>
<dbReference type="InterPro" id="IPR045167">
    <property type="entry name" value="Hobbit"/>
</dbReference>
<dbReference type="Pfam" id="PF10344">
    <property type="entry name" value="Hobbit"/>
    <property type="match status" value="2"/>
</dbReference>
<feature type="region of interest" description="Disordered" evidence="2">
    <location>
        <begin position="1068"/>
        <end position="1109"/>
    </location>
</feature>
<feature type="region of interest" description="Disordered" evidence="2">
    <location>
        <begin position="1994"/>
        <end position="2019"/>
    </location>
</feature>
<protein>
    <submittedName>
        <fullName evidence="6">Uncharacterized protein</fullName>
    </submittedName>
</protein>
<feature type="region of interest" description="Disordered" evidence="2">
    <location>
        <begin position="91"/>
        <end position="136"/>
    </location>
</feature>
<dbReference type="InterPro" id="IPR019449">
    <property type="entry name" value="FMP27_WPPW_RBG"/>
</dbReference>
<dbReference type="SMART" id="SM01215">
    <property type="entry name" value="Fmp27_SW"/>
    <property type="match status" value="1"/>
</dbReference>
<accession>A0A093Y1H4</accession>
<feature type="compositionally biased region" description="Basic and acidic residues" evidence="2">
    <location>
        <begin position="2860"/>
        <end position="2881"/>
    </location>
</feature>
<gene>
    <name evidence="6" type="ORF">GQ26_0051780</name>
</gene>
<feature type="compositionally biased region" description="Basic and acidic residues" evidence="2">
    <location>
        <begin position="1074"/>
        <end position="1089"/>
    </location>
</feature>
<evidence type="ECO:0000256" key="2">
    <source>
        <dbReference type="SAM" id="MobiDB-lite"/>
    </source>
</evidence>
<feature type="region of interest" description="Disordered" evidence="2">
    <location>
        <begin position="702"/>
        <end position="745"/>
    </location>
</feature>
<dbReference type="HOGENOM" id="CLU_000592_0_0_1"/>
<dbReference type="InterPro" id="IPR019415">
    <property type="entry name" value="FMP27_SW_RBG"/>
</dbReference>
<feature type="compositionally biased region" description="Polar residues" evidence="2">
    <location>
        <begin position="2791"/>
        <end position="2803"/>
    </location>
</feature>
<evidence type="ECO:0000313" key="6">
    <source>
        <dbReference type="EMBL" id="KFX51363.1"/>
    </source>
</evidence>
<feature type="compositionally biased region" description="Low complexity" evidence="2">
    <location>
        <begin position="2842"/>
        <end position="2852"/>
    </location>
</feature>
<evidence type="ECO:0000259" key="3">
    <source>
        <dbReference type="SMART" id="SM01214"/>
    </source>
</evidence>
<feature type="compositionally biased region" description="Low complexity" evidence="2">
    <location>
        <begin position="101"/>
        <end position="116"/>
    </location>
</feature>
<comment type="caution">
    <text evidence="6">The sequence shown here is derived from an EMBL/GenBank/DDBJ whole genome shotgun (WGS) entry which is preliminary data.</text>
</comment>
<reference evidence="6" key="1">
    <citation type="journal article" date="2014" name="PLoS Genet.">
        <title>Signature Gene Expression Reveals Novel Clues to the Molecular Mechanisms of Dimorphic Transition in Penicillium marneffei.</title>
        <authorList>
            <person name="Yang E."/>
            <person name="Wang G."/>
            <person name="Cai J."/>
            <person name="Woo P.C."/>
            <person name="Lau S.K."/>
            <person name="Yuen K.-Y."/>
            <person name="Chow W.-N."/>
            <person name="Lin X."/>
        </authorList>
    </citation>
    <scope>NUCLEOTIDE SEQUENCE [LARGE SCALE GENOMIC DNA]</scope>
    <source>
        <strain evidence="6">PM1</strain>
    </source>
</reference>
<dbReference type="SMART" id="SM01216">
    <property type="entry name" value="Fmp27_WPPW"/>
    <property type="match status" value="1"/>
</dbReference>
<dbReference type="PANTHER" id="PTHR15678:SF6">
    <property type="entry name" value="BRIDGE-LIKE LIPID TRANSFER PROTEIN FAMILY MEMBER 2"/>
    <property type="match status" value="1"/>
</dbReference>